<dbReference type="InterPro" id="IPR045188">
    <property type="entry name" value="Boi1/Boi2-like"/>
</dbReference>
<dbReference type="EMBL" id="QLLG01000015">
    <property type="protein sequence ID" value="RMX69715.1"/>
    <property type="molecule type" value="Genomic_DNA"/>
</dbReference>
<dbReference type="SMART" id="SM00233">
    <property type="entry name" value="PH"/>
    <property type="match status" value="1"/>
</dbReference>
<evidence type="ECO:0000313" key="4">
    <source>
        <dbReference type="EMBL" id="RMX69715.1"/>
    </source>
</evidence>
<evidence type="ECO:0000313" key="6">
    <source>
        <dbReference type="Proteomes" id="UP000282087"/>
    </source>
</evidence>
<dbReference type="OrthoDB" id="46706at2759"/>
<dbReference type="InterPro" id="IPR011993">
    <property type="entry name" value="PH-like_dom_sf"/>
</dbReference>
<dbReference type="EMBL" id="QKXF01000110">
    <property type="protein sequence ID" value="RQM16780.1"/>
    <property type="molecule type" value="Genomic_DNA"/>
</dbReference>
<keyword evidence="6" id="KW-1185">Reference proteome</keyword>
<name>A0A3M6VS63_9STRA</name>
<dbReference type="GO" id="GO:0042147">
    <property type="term" value="P:retrograde transport, endosome to Golgi"/>
    <property type="evidence" value="ECO:0007669"/>
    <property type="project" value="TreeGrafter"/>
</dbReference>
<feature type="domain" description="PH" evidence="3">
    <location>
        <begin position="20"/>
        <end position="115"/>
    </location>
</feature>
<evidence type="ECO:0000313" key="5">
    <source>
        <dbReference type="EMBL" id="RQM16780.1"/>
    </source>
</evidence>
<evidence type="ECO:0000259" key="3">
    <source>
        <dbReference type="PROSITE" id="PS50003"/>
    </source>
</evidence>
<dbReference type="Pfam" id="PF00169">
    <property type="entry name" value="PH"/>
    <property type="match status" value="1"/>
</dbReference>
<dbReference type="GO" id="GO:0001881">
    <property type="term" value="P:receptor recycling"/>
    <property type="evidence" value="ECO:0007669"/>
    <property type="project" value="TreeGrafter"/>
</dbReference>
<keyword evidence="1" id="KW-0597">Phosphoprotein</keyword>
<dbReference type="Proteomes" id="UP000282087">
    <property type="component" value="Unassembled WGS sequence"/>
</dbReference>
<dbReference type="GO" id="GO:0007032">
    <property type="term" value="P:endosome organization"/>
    <property type="evidence" value="ECO:0007669"/>
    <property type="project" value="TreeGrafter"/>
</dbReference>
<dbReference type="Gene3D" id="2.30.29.30">
    <property type="entry name" value="Pleckstrin-homology domain (PH domain)/Phosphotyrosine-binding domain (PTB)"/>
    <property type="match status" value="1"/>
</dbReference>
<protein>
    <recommendedName>
        <fullName evidence="3">PH domain-containing protein</fullName>
    </recommendedName>
</protein>
<dbReference type="GO" id="GO:0005829">
    <property type="term" value="C:cytosol"/>
    <property type="evidence" value="ECO:0007669"/>
    <property type="project" value="GOC"/>
</dbReference>
<feature type="region of interest" description="Disordered" evidence="2">
    <location>
        <begin position="121"/>
        <end position="150"/>
    </location>
</feature>
<dbReference type="PANTHER" id="PTHR22902">
    <property type="entry name" value="SESQUIPEDALIAN"/>
    <property type="match status" value="1"/>
</dbReference>
<dbReference type="Proteomes" id="UP000286097">
    <property type="component" value="Unassembled WGS sequence"/>
</dbReference>
<dbReference type="GO" id="GO:0005802">
    <property type="term" value="C:trans-Golgi network"/>
    <property type="evidence" value="ECO:0007669"/>
    <property type="project" value="TreeGrafter"/>
</dbReference>
<evidence type="ECO:0000256" key="2">
    <source>
        <dbReference type="SAM" id="MobiDB-lite"/>
    </source>
</evidence>
<dbReference type="GO" id="GO:0005769">
    <property type="term" value="C:early endosome"/>
    <property type="evidence" value="ECO:0007669"/>
    <property type="project" value="TreeGrafter"/>
</dbReference>
<sequence length="185" mass="20776">METSSPFDKPSSSDTANFRIEEIRGYLFKKTREGKWQKRWFETNGCFLTYYKKQGQKLLAALNLPQVGAITLLQEDNADGPGLFTIELNERVYTIKARSHDEAQFWVDALLWRQAGGLVTQQSPDKSKEKVGDQFDNVHNSTASSPTKRSMHEMTAVQYDVDVTTENLNDVGKDGAPCAACCVIC</sequence>
<feature type="compositionally biased region" description="Polar residues" evidence="2">
    <location>
        <begin position="137"/>
        <end position="148"/>
    </location>
</feature>
<dbReference type="VEuPathDB" id="FungiDB:DD237_000551"/>
<proteinExistence type="predicted"/>
<dbReference type="InterPro" id="IPR001849">
    <property type="entry name" value="PH_domain"/>
</dbReference>
<dbReference type="GO" id="GO:0055037">
    <property type="term" value="C:recycling endosome"/>
    <property type="evidence" value="ECO:0007669"/>
    <property type="project" value="TreeGrafter"/>
</dbReference>
<evidence type="ECO:0000256" key="1">
    <source>
        <dbReference type="ARBA" id="ARBA00022553"/>
    </source>
</evidence>
<accession>A0A3M6VS63</accession>
<organism evidence="4 6">
    <name type="scientific">Peronospora effusa</name>
    <dbReference type="NCBI Taxonomy" id="542832"/>
    <lineage>
        <taxon>Eukaryota</taxon>
        <taxon>Sar</taxon>
        <taxon>Stramenopiles</taxon>
        <taxon>Oomycota</taxon>
        <taxon>Peronosporomycetes</taxon>
        <taxon>Peronosporales</taxon>
        <taxon>Peronosporaceae</taxon>
        <taxon>Peronospora</taxon>
    </lineage>
</organism>
<comment type="caution">
    <text evidence="4">The sequence shown here is derived from an EMBL/GenBank/DDBJ whole genome shotgun (WGS) entry which is preliminary data.</text>
</comment>
<dbReference type="SUPFAM" id="SSF50729">
    <property type="entry name" value="PH domain-like"/>
    <property type="match status" value="1"/>
</dbReference>
<gene>
    <name evidence="5" type="ORF">DD237_000551</name>
    <name evidence="4" type="ORF">DD238_001717</name>
</gene>
<reference evidence="6 7" key="1">
    <citation type="submission" date="2018-06" db="EMBL/GenBank/DDBJ databases">
        <title>Comparative genomics of downy mildews reveals potential adaptations to biotrophy.</title>
        <authorList>
            <person name="Fletcher K."/>
            <person name="Klosterman S.J."/>
            <person name="Derevnina L."/>
            <person name="Martin F."/>
            <person name="Koike S."/>
            <person name="Reyes Chin-Wo S."/>
            <person name="Mou B."/>
            <person name="Michelmore R."/>
        </authorList>
    </citation>
    <scope>NUCLEOTIDE SEQUENCE [LARGE SCALE GENOMIC DNA]</scope>
    <source>
        <strain evidence="5 7">R13</strain>
        <strain evidence="4 6">R14</strain>
    </source>
</reference>
<dbReference type="PROSITE" id="PS50003">
    <property type="entry name" value="PH_DOMAIN"/>
    <property type="match status" value="1"/>
</dbReference>
<dbReference type="AlphaFoldDB" id="A0A3M6VS63"/>
<dbReference type="PANTHER" id="PTHR22902:SF27">
    <property type="entry name" value="PLECKSTRIN HOMOLOGY DOMAIN-CONTAINING FAMILY A MEMBER 3"/>
    <property type="match status" value="1"/>
</dbReference>
<evidence type="ECO:0000313" key="7">
    <source>
        <dbReference type="Proteomes" id="UP000286097"/>
    </source>
</evidence>